<evidence type="ECO:0000313" key="1">
    <source>
        <dbReference type="EMBL" id="KAG1768910.1"/>
    </source>
</evidence>
<dbReference type="EMBL" id="JABBWD010000076">
    <property type="protein sequence ID" value="KAG1768910.1"/>
    <property type="molecule type" value="Genomic_DNA"/>
</dbReference>
<dbReference type="OrthoDB" id="2692859at2759"/>
<name>A0A9P6ZJX8_9AGAM</name>
<gene>
    <name evidence="1" type="ORF">EV702DRAFT_1271414</name>
</gene>
<dbReference type="Proteomes" id="UP000714275">
    <property type="component" value="Unassembled WGS sequence"/>
</dbReference>
<comment type="caution">
    <text evidence="1">The sequence shown here is derived from an EMBL/GenBank/DDBJ whole genome shotgun (WGS) entry which is preliminary data.</text>
</comment>
<sequence>MMRSSEDPLEVDPVTQLAINPETRRGRHVLAVVAFLPQGLNEALSKRILPCTQQIDTICDVLWRQSLIYRQGGFVKMLAPIRHYVRDSLPLPDSICLREIHTFYYRTVQRCSKGRDSHADRDACMLYLENMSDPLSFFSSSHISYPLFGCSARAGSATSLQIEGRSIKEDTLKAMITHKSFISSSPTAWLIICSGSSRITCWFTTARFRKLALQRGVELIVVGTWDLCNPGGDMEVVGG</sequence>
<evidence type="ECO:0000313" key="2">
    <source>
        <dbReference type="Proteomes" id="UP000714275"/>
    </source>
</evidence>
<accession>A0A9P6ZJX8</accession>
<keyword evidence="2" id="KW-1185">Reference proteome</keyword>
<proteinExistence type="predicted"/>
<reference evidence="1" key="1">
    <citation type="journal article" date="2020" name="New Phytol.">
        <title>Comparative genomics reveals dynamic genome evolution in host specialist ectomycorrhizal fungi.</title>
        <authorList>
            <person name="Lofgren L.A."/>
            <person name="Nguyen N.H."/>
            <person name="Vilgalys R."/>
            <person name="Ruytinx J."/>
            <person name="Liao H.L."/>
            <person name="Branco S."/>
            <person name="Kuo A."/>
            <person name="LaButti K."/>
            <person name="Lipzen A."/>
            <person name="Andreopoulos W."/>
            <person name="Pangilinan J."/>
            <person name="Riley R."/>
            <person name="Hundley H."/>
            <person name="Na H."/>
            <person name="Barry K."/>
            <person name="Grigoriev I.V."/>
            <person name="Stajich J.E."/>
            <person name="Kennedy P.G."/>
        </authorList>
    </citation>
    <scope>NUCLEOTIDE SEQUENCE</scope>
    <source>
        <strain evidence="1">DOB743</strain>
    </source>
</reference>
<dbReference type="AlphaFoldDB" id="A0A9P6ZJX8"/>
<organism evidence="1 2">
    <name type="scientific">Suillus placidus</name>
    <dbReference type="NCBI Taxonomy" id="48579"/>
    <lineage>
        <taxon>Eukaryota</taxon>
        <taxon>Fungi</taxon>
        <taxon>Dikarya</taxon>
        <taxon>Basidiomycota</taxon>
        <taxon>Agaricomycotina</taxon>
        <taxon>Agaricomycetes</taxon>
        <taxon>Agaricomycetidae</taxon>
        <taxon>Boletales</taxon>
        <taxon>Suillineae</taxon>
        <taxon>Suillaceae</taxon>
        <taxon>Suillus</taxon>
    </lineage>
</organism>
<protein>
    <submittedName>
        <fullName evidence="1">Uncharacterized protein</fullName>
    </submittedName>
</protein>